<evidence type="ECO:0000256" key="2">
    <source>
        <dbReference type="ARBA" id="ARBA00023242"/>
    </source>
</evidence>
<dbReference type="GO" id="GO:0000398">
    <property type="term" value="P:mRNA splicing, via spliceosome"/>
    <property type="evidence" value="ECO:0007669"/>
    <property type="project" value="InterPro"/>
</dbReference>
<dbReference type="Proteomes" id="UP000823399">
    <property type="component" value="Unassembled WGS sequence"/>
</dbReference>
<protein>
    <submittedName>
        <fullName evidence="3">Uncharacterized protein</fullName>
    </submittedName>
</protein>
<proteinExistence type="predicted"/>
<evidence type="ECO:0000256" key="1">
    <source>
        <dbReference type="ARBA" id="ARBA00004123"/>
    </source>
</evidence>
<comment type="subcellular location">
    <subcellularLocation>
        <location evidence="1">Nucleus</location>
    </subcellularLocation>
</comment>
<organism evidence="3 4">
    <name type="scientific">Suillus discolor</name>
    <dbReference type="NCBI Taxonomy" id="1912936"/>
    <lineage>
        <taxon>Eukaryota</taxon>
        <taxon>Fungi</taxon>
        <taxon>Dikarya</taxon>
        <taxon>Basidiomycota</taxon>
        <taxon>Agaricomycotina</taxon>
        <taxon>Agaricomycetes</taxon>
        <taxon>Agaricomycetidae</taxon>
        <taxon>Boletales</taxon>
        <taxon>Suillineae</taxon>
        <taxon>Suillaceae</taxon>
        <taxon>Suillus</taxon>
    </lineage>
</organism>
<gene>
    <name evidence="3" type="ORF">F5147DRAFT_653426</name>
</gene>
<accession>A0A9P7F6X7</accession>
<sequence length="205" mass="22688">MTVTGTSRCVHAAHVESTLDGELVVLGLQRYGSALVVPAKNPYPSEWVWVFAGYGCRVQRSKFGVVGGWHRHFGDSYTGAWGGLGLVIAWEFWVWLELLGWNPLENSHTLDEFSWCASLHEYCGDNDDPESDTGPNDDLVSIMISTAVMPLICKVIEVGALNSYSALDTHNTINLAEQVEASIGHNNPKFQVTRYLLVTTNKLLF</sequence>
<dbReference type="PANTHER" id="PTHR12214:SF0">
    <property type="entry name" value="LD29489P"/>
    <property type="match status" value="1"/>
</dbReference>
<dbReference type="GO" id="GO:0003677">
    <property type="term" value="F:DNA binding"/>
    <property type="evidence" value="ECO:0007669"/>
    <property type="project" value="InterPro"/>
</dbReference>
<keyword evidence="2" id="KW-0539">Nucleus</keyword>
<dbReference type="OrthoDB" id="429427at2759"/>
<keyword evidence="4" id="KW-1185">Reference proteome</keyword>
<dbReference type="PANTHER" id="PTHR12214">
    <property type="entry name" value="GC-RICH SEQUENCE DNA-BINDING FACTOR"/>
    <property type="match status" value="1"/>
</dbReference>
<evidence type="ECO:0000313" key="3">
    <source>
        <dbReference type="EMBL" id="KAG2107196.1"/>
    </source>
</evidence>
<dbReference type="AlphaFoldDB" id="A0A9P7F6X7"/>
<dbReference type="GO" id="GO:0005634">
    <property type="term" value="C:nucleus"/>
    <property type="evidence" value="ECO:0007669"/>
    <property type="project" value="UniProtKB-SubCell"/>
</dbReference>
<evidence type="ECO:0000313" key="4">
    <source>
        <dbReference type="Proteomes" id="UP000823399"/>
    </source>
</evidence>
<dbReference type="EMBL" id="JABBWM010000032">
    <property type="protein sequence ID" value="KAG2107196.1"/>
    <property type="molecule type" value="Genomic_DNA"/>
</dbReference>
<comment type="caution">
    <text evidence="3">The sequence shown here is derived from an EMBL/GenBank/DDBJ whole genome shotgun (WGS) entry which is preliminary data.</text>
</comment>
<dbReference type="GeneID" id="64696042"/>
<name>A0A9P7F6X7_9AGAM</name>
<dbReference type="RefSeq" id="XP_041292074.1">
    <property type="nucleotide sequence ID" value="XM_041433783.1"/>
</dbReference>
<reference evidence="3" key="1">
    <citation type="journal article" date="2020" name="New Phytol.">
        <title>Comparative genomics reveals dynamic genome evolution in host specialist ectomycorrhizal fungi.</title>
        <authorList>
            <person name="Lofgren L.A."/>
            <person name="Nguyen N.H."/>
            <person name="Vilgalys R."/>
            <person name="Ruytinx J."/>
            <person name="Liao H.L."/>
            <person name="Branco S."/>
            <person name="Kuo A."/>
            <person name="LaButti K."/>
            <person name="Lipzen A."/>
            <person name="Andreopoulos W."/>
            <person name="Pangilinan J."/>
            <person name="Riley R."/>
            <person name="Hundley H."/>
            <person name="Na H."/>
            <person name="Barry K."/>
            <person name="Grigoriev I.V."/>
            <person name="Stajich J.E."/>
            <person name="Kennedy P.G."/>
        </authorList>
    </citation>
    <scope>NUCLEOTIDE SEQUENCE</scope>
    <source>
        <strain evidence="3">FC423</strain>
    </source>
</reference>
<dbReference type="InterPro" id="IPR012890">
    <property type="entry name" value="GCFC2-like"/>
</dbReference>